<dbReference type="ChiTaRS" id="ZNF30">
    <property type="organism name" value="human"/>
</dbReference>
<name>L8E9Q4_HUMAN</name>
<gene>
    <name evidence="1" type="primary">ZNF30</name>
</gene>
<proteinExistence type="predicted"/>
<dbReference type="EMBL" id="HF583581">
    <property type="protein sequence ID" value="CCQ43078.1"/>
    <property type="molecule type" value="Genomic_DNA"/>
</dbReference>
<organism evidence="1">
    <name type="scientific">Homo sapiens</name>
    <name type="common">Human</name>
    <dbReference type="NCBI Taxonomy" id="9606"/>
    <lineage>
        <taxon>Eukaryota</taxon>
        <taxon>Metazoa</taxon>
        <taxon>Chordata</taxon>
        <taxon>Craniata</taxon>
        <taxon>Vertebrata</taxon>
        <taxon>Euteleostomi</taxon>
        <taxon>Mammalia</taxon>
        <taxon>Eutheria</taxon>
        <taxon>Euarchontoglires</taxon>
        <taxon>Primates</taxon>
        <taxon>Haplorrhini</taxon>
        <taxon>Catarrhini</taxon>
        <taxon>Hominidae</taxon>
        <taxon>Homo</taxon>
    </lineage>
</organism>
<dbReference type="AlphaFoldDB" id="L8E9Q4"/>
<protein>
    <submittedName>
        <fullName evidence="1">Alternative protein ZNF30</fullName>
    </submittedName>
</protein>
<dbReference type="OrthoDB" id="9411774at2759"/>
<evidence type="ECO:0000313" key="1">
    <source>
        <dbReference type="EMBL" id="CCQ43078.1"/>
    </source>
</evidence>
<reference evidence="1" key="1">
    <citation type="journal article" date="2013" name="PLoS ONE">
        <title>Direct detection of alternative open reading frames translation products in human significantly expands the proteome.</title>
        <authorList>
            <person name="Vanderperre B."/>
            <person name="Lucier J.-F."/>
            <person name="Motard J."/>
            <person name="Tremblay G."/>
            <person name="Vanderperre S."/>
            <person name="Wisztorski M."/>
            <person name="Salzet M."/>
            <person name="Boisvert F.-M."/>
            <person name="Roucou X."/>
        </authorList>
    </citation>
    <scope>NUCLEOTIDE SEQUENCE</scope>
</reference>
<accession>L8E9Q4</accession>
<sequence>MLGGVTAQDCISQRLQLSGQCSLKLHFSAATGTTSISASSPVHCGR</sequence>